<accession>A0A382YYJ2</accession>
<organism evidence="2">
    <name type="scientific">marine metagenome</name>
    <dbReference type="NCBI Taxonomy" id="408172"/>
    <lineage>
        <taxon>unclassified sequences</taxon>
        <taxon>metagenomes</taxon>
        <taxon>ecological metagenomes</taxon>
    </lineage>
</organism>
<gene>
    <name evidence="2" type="ORF">METZ01_LOCUS441186</name>
</gene>
<evidence type="ECO:0000313" key="2">
    <source>
        <dbReference type="EMBL" id="SVD88332.1"/>
    </source>
</evidence>
<dbReference type="SUPFAM" id="SSF52096">
    <property type="entry name" value="ClpP/crotonase"/>
    <property type="match status" value="1"/>
</dbReference>
<sequence>SARASEIVAGALGVAGRAKLVGEKSYGKGSVQTVFGLDDESGLRLTTAMYFLPDGSTIHESGIEPDVSVPCDEETEGKLRIQRFQEVSADPVALEKRFGFAPVRDEQYLVAVALLMGKAREGDEVVVEPAEEPEEAP</sequence>
<dbReference type="EMBL" id="UINC01179583">
    <property type="protein sequence ID" value="SVD88332.1"/>
    <property type="molecule type" value="Genomic_DNA"/>
</dbReference>
<proteinExistence type="predicted"/>
<dbReference type="GO" id="GO:0006508">
    <property type="term" value="P:proteolysis"/>
    <property type="evidence" value="ECO:0007669"/>
    <property type="project" value="InterPro"/>
</dbReference>
<dbReference type="PANTHER" id="PTHR32060">
    <property type="entry name" value="TAIL-SPECIFIC PROTEASE"/>
    <property type="match status" value="1"/>
</dbReference>
<dbReference type="GO" id="GO:0007165">
    <property type="term" value="P:signal transduction"/>
    <property type="evidence" value="ECO:0007669"/>
    <property type="project" value="TreeGrafter"/>
</dbReference>
<dbReference type="PANTHER" id="PTHR32060:SF30">
    <property type="entry name" value="CARBOXY-TERMINAL PROCESSING PROTEASE CTPA"/>
    <property type="match status" value="1"/>
</dbReference>
<dbReference type="GO" id="GO:0008236">
    <property type="term" value="F:serine-type peptidase activity"/>
    <property type="evidence" value="ECO:0007669"/>
    <property type="project" value="InterPro"/>
</dbReference>
<dbReference type="InterPro" id="IPR005151">
    <property type="entry name" value="Tail-specific_protease"/>
</dbReference>
<evidence type="ECO:0000259" key="1">
    <source>
        <dbReference type="Pfam" id="PF03572"/>
    </source>
</evidence>
<name>A0A382YYJ2_9ZZZZ</name>
<feature type="domain" description="Tail specific protease" evidence="1">
    <location>
        <begin position="1"/>
        <end position="69"/>
    </location>
</feature>
<protein>
    <recommendedName>
        <fullName evidence="1">Tail specific protease domain-containing protein</fullName>
    </recommendedName>
</protein>
<dbReference type="InterPro" id="IPR029045">
    <property type="entry name" value="ClpP/crotonase-like_dom_sf"/>
</dbReference>
<dbReference type="GO" id="GO:0004175">
    <property type="term" value="F:endopeptidase activity"/>
    <property type="evidence" value="ECO:0007669"/>
    <property type="project" value="TreeGrafter"/>
</dbReference>
<reference evidence="2" key="1">
    <citation type="submission" date="2018-05" db="EMBL/GenBank/DDBJ databases">
        <authorList>
            <person name="Lanie J.A."/>
            <person name="Ng W.-L."/>
            <person name="Kazmierczak K.M."/>
            <person name="Andrzejewski T.M."/>
            <person name="Davidsen T.M."/>
            <person name="Wayne K.J."/>
            <person name="Tettelin H."/>
            <person name="Glass J.I."/>
            <person name="Rusch D."/>
            <person name="Podicherti R."/>
            <person name="Tsui H.-C.T."/>
            <person name="Winkler M.E."/>
        </authorList>
    </citation>
    <scope>NUCLEOTIDE SEQUENCE</scope>
</reference>
<dbReference type="AlphaFoldDB" id="A0A382YYJ2"/>
<dbReference type="Gene3D" id="3.90.226.10">
    <property type="entry name" value="2-enoyl-CoA Hydratase, Chain A, domain 1"/>
    <property type="match status" value="1"/>
</dbReference>
<dbReference type="Pfam" id="PF03572">
    <property type="entry name" value="Peptidase_S41"/>
    <property type="match status" value="1"/>
</dbReference>
<dbReference type="GO" id="GO:0030288">
    <property type="term" value="C:outer membrane-bounded periplasmic space"/>
    <property type="evidence" value="ECO:0007669"/>
    <property type="project" value="TreeGrafter"/>
</dbReference>
<feature type="non-terminal residue" evidence="2">
    <location>
        <position position="1"/>
    </location>
</feature>